<dbReference type="RefSeq" id="XP_025557404.1">
    <property type="nucleotide sequence ID" value="XM_025707854.1"/>
</dbReference>
<feature type="transmembrane region" description="Helical" evidence="1">
    <location>
        <begin position="54"/>
        <end position="72"/>
    </location>
</feature>
<reference evidence="2" key="1">
    <citation type="submission" date="2016-12" db="EMBL/GenBank/DDBJ databases">
        <title>The genomes of Aspergillus section Nigri reveals drivers in fungal speciation.</title>
        <authorList>
            <consortium name="DOE Joint Genome Institute"/>
            <person name="Vesth T.C."/>
            <person name="Nybo J."/>
            <person name="Theobald S."/>
            <person name="Brandl J."/>
            <person name="Frisvad J.C."/>
            <person name="Nielsen K.F."/>
            <person name="Lyhne E.K."/>
            <person name="Kogle M.E."/>
            <person name="Kuo A."/>
            <person name="Riley R."/>
            <person name="Clum A."/>
            <person name="Nolan M."/>
            <person name="Lipzen A."/>
            <person name="Salamov A."/>
            <person name="Henrissat B."/>
            <person name="Wiebenga A."/>
            <person name="De Vries R.P."/>
            <person name="Grigoriev I.V."/>
            <person name="Mortensen U.H."/>
            <person name="Andersen M.R."/>
            <person name="Baker S.E."/>
        </authorList>
    </citation>
    <scope>NUCLEOTIDE SEQUENCE [LARGE SCALE GENOMIC DNA]</scope>
    <source>
        <strain evidence="2">CBS 113365</strain>
    </source>
</reference>
<keyword evidence="1" id="KW-1133">Transmembrane helix</keyword>
<protein>
    <submittedName>
        <fullName evidence="2">Uncharacterized protein</fullName>
    </submittedName>
</protein>
<name>A0A319B0B7_ASPVC</name>
<keyword evidence="1" id="KW-0472">Membrane</keyword>
<evidence type="ECO:0000313" key="2">
    <source>
        <dbReference type="EMBL" id="PYH63610.1"/>
    </source>
</evidence>
<dbReference type="GeneID" id="37212446"/>
<organism evidence="2 3">
    <name type="scientific">Aspergillus vadensis (strain CBS 113365 / IMI 142717 / IBT 24658)</name>
    <dbReference type="NCBI Taxonomy" id="1448311"/>
    <lineage>
        <taxon>Eukaryota</taxon>
        <taxon>Fungi</taxon>
        <taxon>Dikarya</taxon>
        <taxon>Ascomycota</taxon>
        <taxon>Pezizomycotina</taxon>
        <taxon>Eurotiomycetes</taxon>
        <taxon>Eurotiomycetidae</taxon>
        <taxon>Eurotiales</taxon>
        <taxon>Aspergillaceae</taxon>
        <taxon>Aspergillus</taxon>
        <taxon>Aspergillus subgen. Circumdati</taxon>
    </lineage>
</organism>
<evidence type="ECO:0000256" key="1">
    <source>
        <dbReference type="SAM" id="Phobius"/>
    </source>
</evidence>
<dbReference type="AlphaFoldDB" id="A0A319B0B7"/>
<dbReference type="EMBL" id="KZ821651">
    <property type="protein sequence ID" value="PYH63610.1"/>
    <property type="molecule type" value="Genomic_DNA"/>
</dbReference>
<keyword evidence="3" id="KW-1185">Reference proteome</keyword>
<gene>
    <name evidence="2" type="ORF">BO88DRAFT_409036</name>
</gene>
<keyword evidence="1" id="KW-0812">Transmembrane</keyword>
<accession>A0A319B0B7</accession>
<proteinExistence type="predicted"/>
<evidence type="ECO:0000313" key="3">
    <source>
        <dbReference type="Proteomes" id="UP000248405"/>
    </source>
</evidence>
<sequence>MAGLWKVSFCPTQTVRTEYSGPIPTNLTVWFSTSALGRHCPTFRQTKKQLKTGYSILICLVCTIYYLDLIGLRQDRGSHCFGALDGRSERGYPFCNILRWISMQFTYSA</sequence>
<dbReference type="Proteomes" id="UP000248405">
    <property type="component" value="Unassembled WGS sequence"/>
</dbReference>